<feature type="region of interest" description="Disordered" evidence="1">
    <location>
        <begin position="20"/>
        <end position="70"/>
    </location>
</feature>
<feature type="compositionally biased region" description="Basic and acidic residues" evidence="1">
    <location>
        <begin position="26"/>
        <end position="48"/>
    </location>
</feature>
<protein>
    <submittedName>
        <fullName evidence="2">Uncharacterized protein</fullName>
    </submittedName>
</protein>
<proteinExistence type="predicted"/>
<gene>
    <name evidence="2" type="ORF">GOBAR_AA05186</name>
</gene>
<evidence type="ECO:0000256" key="1">
    <source>
        <dbReference type="SAM" id="MobiDB-lite"/>
    </source>
</evidence>
<dbReference type="AlphaFoldDB" id="A0A2P5YIG0"/>
<dbReference type="Proteomes" id="UP000239757">
    <property type="component" value="Unassembled WGS sequence"/>
</dbReference>
<evidence type="ECO:0000313" key="3">
    <source>
        <dbReference type="Proteomes" id="UP000239757"/>
    </source>
</evidence>
<dbReference type="EMBL" id="KZ663163">
    <property type="protein sequence ID" value="PPS15387.1"/>
    <property type="molecule type" value="Genomic_DNA"/>
</dbReference>
<organism evidence="2 3">
    <name type="scientific">Gossypium barbadense</name>
    <name type="common">Sea Island cotton</name>
    <name type="synonym">Hibiscus barbadensis</name>
    <dbReference type="NCBI Taxonomy" id="3634"/>
    <lineage>
        <taxon>Eukaryota</taxon>
        <taxon>Viridiplantae</taxon>
        <taxon>Streptophyta</taxon>
        <taxon>Embryophyta</taxon>
        <taxon>Tracheophyta</taxon>
        <taxon>Spermatophyta</taxon>
        <taxon>Magnoliopsida</taxon>
        <taxon>eudicotyledons</taxon>
        <taxon>Gunneridae</taxon>
        <taxon>Pentapetalae</taxon>
        <taxon>rosids</taxon>
        <taxon>malvids</taxon>
        <taxon>Malvales</taxon>
        <taxon>Malvaceae</taxon>
        <taxon>Malvoideae</taxon>
        <taxon>Gossypium</taxon>
    </lineage>
</organism>
<reference evidence="2 3" key="1">
    <citation type="submission" date="2015-01" db="EMBL/GenBank/DDBJ databases">
        <title>Genome of allotetraploid Gossypium barbadense reveals genomic plasticity and fiber elongation in cotton evolution.</title>
        <authorList>
            <person name="Chen X."/>
            <person name="Liu X."/>
            <person name="Zhao B."/>
            <person name="Zheng H."/>
            <person name="Hu Y."/>
            <person name="Lu G."/>
            <person name="Yang C."/>
            <person name="Chen J."/>
            <person name="Shan C."/>
            <person name="Zhang L."/>
            <person name="Zhou Y."/>
            <person name="Wang L."/>
            <person name="Guo W."/>
            <person name="Bai Y."/>
            <person name="Ruan J."/>
            <person name="Shangguan X."/>
            <person name="Mao Y."/>
            <person name="Jiang J."/>
            <person name="Zhu Y."/>
            <person name="Lei J."/>
            <person name="Kang H."/>
            <person name="Chen S."/>
            <person name="He X."/>
            <person name="Wang R."/>
            <person name="Wang Y."/>
            <person name="Chen J."/>
            <person name="Wang L."/>
            <person name="Yu S."/>
            <person name="Wang B."/>
            <person name="Wei J."/>
            <person name="Song S."/>
            <person name="Lu X."/>
            <person name="Gao Z."/>
            <person name="Gu W."/>
            <person name="Deng X."/>
            <person name="Ma D."/>
            <person name="Wang S."/>
            <person name="Liang W."/>
            <person name="Fang L."/>
            <person name="Cai C."/>
            <person name="Zhu X."/>
            <person name="Zhou B."/>
            <person name="Zhang Y."/>
            <person name="Chen Z."/>
            <person name="Xu S."/>
            <person name="Zhu R."/>
            <person name="Wang S."/>
            <person name="Zhang T."/>
            <person name="Zhao G."/>
        </authorList>
    </citation>
    <scope>NUCLEOTIDE SEQUENCE [LARGE SCALE GENOMIC DNA]</scope>
    <source>
        <strain evidence="3">cv. Xinhai21</strain>
        <tissue evidence="2">Leaf</tissue>
    </source>
</reference>
<evidence type="ECO:0000313" key="2">
    <source>
        <dbReference type="EMBL" id="PPS15387.1"/>
    </source>
</evidence>
<accession>A0A2P5YIG0</accession>
<name>A0A2P5YIG0_GOSBA</name>
<sequence>MKDNLIIIIEKKKTYRLLPPKDDDELPKVGVDEPKAGDEEAPKAVVEEKGEEDWAAPNTPVEVPPNTEPPVWEPKGFGLLKEGLGANGLLLALVCPKTDWDANGLLDDCPKAVEKSF</sequence>